<comment type="caution">
    <text evidence="2">The sequence shown here is derived from an EMBL/GenBank/DDBJ whole genome shotgun (WGS) entry which is preliminary data.</text>
</comment>
<sequence>MNSTSTSHNHTMPNKMANAIRTTNQISSPLLRLPPELRNRIWRFAVGGYIIKIKQSDNYIKRLRDVRMTTKDLTFQLAVAFVPTGSSLAVGNMAFGTRRRPIDLTSTEHECKARMTDHEQGVQCETSHMSVAGLFTIGQTCRQIHAETAFLQYHFNTFYFDHKDSMMCFAVALTSEQKDAIVTIALGPKGKFITWLLFGASHVSSASRFPYLLIV</sequence>
<dbReference type="PANTHER" id="PTHR38790:SF4">
    <property type="entry name" value="2EXR DOMAIN-CONTAINING PROTEIN"/>
    <property type="match status" value="1"/>
</dbReference>
<gene>
    <name evidence="2" type="ORF">FB567DRAFT_546091</name>
</gene>
<organism evidence="2 3">
    <name type="scientific">Paraphoma chrysanthemicola</name>
    <dbReference type="NCBI Taxonomy" id="798071"/>
    <lineage>
        <taxon>Eukaryota</taxon>
        <taxon>Fungi</taxon>
        <taxon>Dikarya</taxon>
        <taxon>Ascomycota</taxon>
        <taxon>Pezizomycotina</taxon>
        <taxon>Dothideomycetes</taxon>
        <taxon>Pleosporomycetidae</taxon>
        <taxon>Pleosporales</taxon>
        <taxon>Pleosporineae</taxon>
        <taxon>Phaeosphaeriaceae</taxon>
        <taxon>Paraphoma</taxon>
    </lineage>
</organism>
<dbReference type="OrthoDB" id="5413827at2759"/>
<dbReference type="InterPro" id="IPR056632">
    <property type="entry name" value="DUF7730"/>
</dbReference>
<reference evidence="2" key="1">
    <citation type="journal article" date="2021" name="Nat. Commun.">
        <title>Genetic determinants of endophytism in the Arabidopsis root mycobiome.</title>
        <authorList>
            <person name="Mesny F."/>
            <person name="Miyauchi S."/>
            <person name="Thiergart T."/>
            <person name="Pickel B."/>
            <person name="Atanasova L."/>
            <person name="Karlsson M."/>
            <person name="Huettel B."/>
            <person name="Barry K.W."/>
            <person name="Haridas S."/>
            <person name="Chen C."/>
            <person name="Bauer D."/>
            <person name="Andreopoulos W."/>
            <person name="Pangilinan J."/>
            <person name="LaButti K."/>
            <person name="Riley R."/>
            <person name="Lipzen A."/>
            <person name="Clum A."/>
            <person name="Drula E."/>
            <person name="Henrissat B."/>
            <person name="Kohler A."/>
            <person name="Grigoriev I.V."/>
            <person name="Martin F.M."/>
            <person name="Hacquard S."/>
        </authorList>
    </citation>
    <scope>NUCLEOTIDE SEQUENCE</scope>
    <source>
        <strain evidence="2">MPI-SDFR-AT-0120</strain>
    </source>
</reference>
<dbReference type="AlphaFoldDB" id="A0A8K0W230"/>
<keyword evidence="3" id="KW-1185">Reference proteome</keyword>
<feature type="domain" description="DUF7730" evidence="1">
    <location>
        <begin position="24"/>
        <end position="186"/>
    </location>
</feature>
<protein>
    <recommendedName>
        <fullName evidence="1">DUF7730 domain-containing protein</fullName>
    </recommendedName>
</protein>
<dbReference type="Proteomes" id="UP000813461">
    <property type="component" value="Unassembled WGS sequence"/>
</dbReference>
<evidence type="ECO:0000313" key="2">
    <source>
        <dbReference type="EMBL" id="KAH7091356.1"/>
    </source>
</evidence>
<proteinExistence type="predicted"/>
<evidence type="ECO:0000259" key="1">
    <source>
        <dbReference type="Pfam" id="PF24864"/>
    </source>
</evidence>
<dbReference type="Pfam" id="PF24864">
    <property type="entry name" value="DUF7730"/>
    <property type="match status" value="1"/>
</dbReference>
<evidence type="ECO:0000313" key="3">
    <source>
        <dbReference type="Proteomes" id="UP000813461"/>
    </source>
</evidence>
<dbReference type="PANTHER" id="PTHR38790">
    <property type="entry name" value="2EXR DOMAIN-CONTAINING PROTEIN-RELATED"/>
    <property type="match status" value="1"/>
</dbReference>
<accession>A0A8K0W230</accession>
<dbReference type="EMBL" id="JAGMVJ010000004">
    <property type="protein sequence ID" value="KAH7091356.1"/>
    <property type="molecule type" value="Genomic_DNA"/>
</dbReference>
<name>A0A8K0W230_9PLEO</name>